<dbReference type="InterPro" id="IPR009078">
    <property type="entry name" value="Ferritin-like_SF"/>
</dbReference>
<dbReference type="PANTHER" id="PTHR11431:SF43">
    <property type="entry name" value="FERRITIN"/>
    <property type="match status" value="1"/>
</dbReference>
<keyword evidence="7" id="KW-0732">Signal</keyword>
<feature type="chain" id="PRO_5003086912" description="Ferritin" evidence="7">
    <location>
        <begin position="19"/>
        <end position="220"/>
    </location>
</feature>
<dbReference type="InterPro" id="IPR008331">
    <property type="entry name" value="Ferritin_DPS_dom"/>
</dbReference>
<evidence type="ECO:0000259" key="8">
    <source>
        <dbReference type="PROSITE" id="PS50905"/>
    </source>
</evidence>
<dbReference type="PROSITE" id="PS50905">
    <property type="entry name" value="FERRITIN_LIKE"/>
    <property type="match status" value="1"/>
</dbReference>
<accession>D6MXQ5</accession>
<feature type="binding site" evidence="5">
    <location>
        <position position="53"/>
    </location>
    <ligand>
        <name>Fe cation</name>
        <dbReference type="ChEBI" id="CHEBI:24875"/>
        <label>1</label>
    </ligand>
</feature>
<keyword evidence="4 5" id="KW-0408">Iron</keyword>
<dbReference type="InterPro" id="IPR012347">
    <property type="entry name" value="Ferritin-like"/>
</dbReference>
<protein>
    <recommendedName>
        <fullName evidence="6">Ferritin</fullName>
        <ecNumber evidence="6">1.16.3.1</ecNumber>
    </recommendedName>
</protein>
<dbReference type="InterPro" id="IPR001519">
    <property type="entry name" value="Ferritin"/>
</dbReference>
<feature type="binding site" evidence="5">
    <location>
        <position position="91"/>
    </location>
    <ligand>
        <name>Fe cation</name>
        <dbReference type="ChEBI" id="CHEBI:24875"/>
        <label>1</label>
    </ligand>
</feature>
<dbReference type="OrthoDB" id="186462at2759"/>
<keyword evidence="3 5" id="KW-0479">Metal-binding</keyword>
<dbReference type="GO" id="GO:0004322">
    <property type="term" value="F:ferroxidase activity"/>
    <property type="evidence" value="ECO:0007669"/>
    <property type="project" value="UniProtKB-EC"/>
</dbReference>
<reference evidence="9" key="1">
    <citation type="journal article" date="2010" name="Fish Shellfish Immunol.">
        <title>Two novel secreted ferritins involved in immune defense of Chinese mitten crab Eriocheir sinensis.</title>
        <authorList>
            <person name="Kong P."/>
            <person name="Wang L."/>
            <person name="Zhang H."/>
            <person name="Zhou Z."/>
            <person name="Qiu L."/>
            <person name="Gai Y."/>
            <person name="Song L."/>
        </authorList>
    </citation>
    <scope>NUCLEOTIDE SEQUENCE</scope>
</reference>
<keyword evidence="2 6" id="KW-0409">Iron storage</keyword>
<sequence length="220" mass="24924">MIMWYICGLVILGIGASANENQFCNENQESAYPKPLCYNAACMTAIEEHIEHEFHAAFKYLYMGALFGQYVVERPGMTKFFLESASEERGHAIQMMDYLNMRGIMYAKNYTFGNEMLWKLSDQQIAAAELKTLTIASALKEALEMELAVTKKIHEVVKSCADDYHGADVFTNPILEEQHTGVRKLQGAIKTMDELLRGHSGEGLSFAEYIFDQKMFKGEL</sequence>
<dbReference type="EC" id="1.16.3.1" evidence="6"/>
<dbReference type="GO" id="GO:0005737">
    <property type="term" value="C:cytoplasm"/>
    <property type="evidence" value="ECO:0007669"/>
    <property type="project" value="TreeGrafter"/>
</dbReference>
<dbReference type="PANTHER" id="PTHR11431">
    <property type="entry name" value="FERRITIN"/>
    <property type="match status" value="1"/>
</dbReference>
<feature type="binding site" evidence="5">
    <location>
        <position position="146"/>
    </location>
    <ligand>
        <name>Fe cation</name>
        <dbReference type="ChEBI" id="CHEBI:24875"/>
        <label>1</label>
    </ligand>
</feature>
<dbReference type="Gene3D" id="1.20.1260.10">
    <property type="match status" value="1"/>
</dbReference>
<dbReference type="CDD" id="cd01056">
    <property type="entry name" value="Euk_Ferritin"/>
    <property type="match status" value="1"/>
</dbReference>
<evidence type="ECO:0000256" key="2">
    <source>
        <dbReference type="ARBA" id="ARBA00022434"/>
    </source>
</evidence>
<evidence type="ECO:0000256" key="3">
    <source>
        <dbReference type="ARBA" id="ARBA00022723"/>
    </source>
</evidence>
<dbReference type="Pfam" id="PF00210">
    <property type="entry name" value="Ferritin"/>
    <property type="match status" value="1"/>
</dbReference>
<feature type="binding site" evidence="5">
    <location>
        <position position="88"/>
    </location>
    <ligand>
        <name>Fe cation</name>
        <dbReference type="ChEBI" id="CHEBI:24875"/>
        <label>1</label>
    </ligand>
</feature>
<comment type="function">
    <text evidence="6">Stores iron in a soluble, non-toxic, readily available form. Important for iron homeostasis. Iron is taken up in the ferrous form and deposited as ferric hydroxides after oxidation.</text>
</comment>
<dbReference type="GO" id="GO:0008198">
    <property type="term" value="F:ferrous iron binding"/>
    <property type="evidence" value="ECO:0007669"/>
    <property type="project" value="TreeGrafter"/>
</dbReference>
<keyword evidence="6" id="KW-0560">Oxidoreductase</keyword>
<evidence type="ECO:0000256" key="7">
    <source>
        <dbReference type="SAM" id="SignalP"/>
    </source>
</evidence>
<dbReference type="EMBL" id="GU002545">
    <property type="protein sequence ID" value="ADF87491.1"/>
    <property type="molecule type" value="mRNA"/>
</dbReference>
<proteinExistence type="evidence at transcript level"/>
<dbReference type="InterPro" id="IPR009040">
    <property type="entry name" value="Ferritin-like_diiron"/>
</dbReference>
<evidence type="ECO:0000256" key="6">
    <source>
        <dbReference type="RuleBase" id="RU361145"/>
    </source>
</evidence>
<evidence type="ECO:0000256" key="4">
    <source>
        <dbReference type="ARBA" id="ARBA00023004"/>
    </source>
</evidence>
<comment type="catalytic activity">
    <reaction evidence="6">
        <text>4 Fe(2+) + O2 + 4 H(+) = 4 Fe(3+) + 2 H2O</text>
        <dbReference type="Rhea" id="RHEA:11148"/>
        <dbReference type="ChEBI" id="CHEBI:15377"/>
        <dbReference type="ChEBI" id="CHEBI:15378"/>
        <dbReference type="ChEBI" id="CHEBI:15379"/>
        <dbReference type="ChEBI" id="CHEBI:29033"/>
        <dbReference type="ChEBI" id="CHEBI:29034"/>
        <dbReference type="EC" id="1.16.3.1"/>
    </reaction>
</comment>
<evidence type="ECO:0000313" key="9">
    <source>
        <dbReference type="EMBL" id="ADF87491.1"/>
    </source>
</evidence>
<dbReference type="GO" id="GO:0008199">
    <property type="term" value="F:ferric iron binding"/>
    <property type="evidence" value="ECO:0007669"/>
    <property type="project" value="InterPro"/>
</dbReference>
<dbReference type="GO" id="GO:0006879">
    <property type="term" value="P:intracellular iron ion homeostasis"/>
    <property type="evidence" value="ECO:0007669"/>
    <property type="project" value="UniProtKB-KW"/>
</dbReference>
<dbReference type="GO" id="GO:0006826">
    <property type="term" value="P:iron ion transport"/>
    <property type="evidence" value="ECO:0007669"/>
    <property type="project" value="InterPro"/>
</dbReference>
<dbReference type="GeneID" id="126981352"/>
<dbReference type="SUPFAM" id="SSF47240">
    <property type="entry name" value="Ferritin-like"/>
    <property type="match status" value="1"/>
</dbReference>
<dbReference type="AlphaFoldDB" id="D6MXQ5"/>
<organism evidence="9">
    <name type="scientific">Eriocheir sinensis</name>
    <name type="common">Chinese mitten crab</name>
    <dbReference type="NCBI Taxonomy" id="95602"/>
    <lineage>
        <taxon>Eukaryota</taxon>
        <taxon>Metazoa</taxon>
        <taxon>Ecdysozoa</taxon>
        <taxon>Arthropoda</taxon>
        <taxon>Crustacea</taxon>
        <taxon>Multicrustacea</taxon>
        <taxon>Malacostraca</taxon>
        <taxon>Eumalacostraca</taxon>
        <taxon>Eucarida</taxon>
        <taxon>Decapoda</taxon>
        <taxon>Pleocyemata</taxon>
        <taxon>Brachyura</taxon>
        <taxon>Eubrachyura</taxon>
        <taxon>Grapsoidea</taxon>
        <taxon>Varunidae</taxon>
        <taxon>Eriocheir</taxon>
    </lineage>
</organism>
<comment type="similarity">
    <text evidence="1 6">Belongs to the ferritin family.</text>
</comment>
<dbReference type="KEGG" id="esn:126981352"/>
<feature type="domain" description="Ferritin-like diiron" evidence="8">
    <location>
        <begin position="36"/>
        <end position="196"/>
    </location>
</feature>
<feature type="binding site" evidence="5">
    <location>
        <position position="178"/>
    </location>
    <ligand>
        <name>Fe cation</name>
        <dbReference type="ChEBI" id="CHEBI:24875"/>
        <label>1</label>
    </ligand>
</feature>
<dbReference type="RefSeq" id="XP_050688323.1">
    <property type="nucleotide sequence ID" value="XM_050832366.1"/>
</dbReference>
<evidence type="ECO:0000256" key="1">
    <source>
        <dbReference type="ARBA" id="ARBA00007513"/>
    </source>
</evidence>
<evidence type="ECO:0000256" key="5">
    <source>
        <dbReference type="PIRSR" id="PIRSR601519-1"/>
    </source>
</evidence>
<name>D6MXQ5_ERISI</name>
<feature type="signal peptide" evidence="7">
    <location>
        <begin position="1"/>
        <end position="18"/>
    </location>
</feature>